<evidence type="ECO:0000313" key="4">
    <source>
        <dbReference type="Proteomes" id="UP000053257"/>
    </source>
</evidence>
<keyword evidence="2" id="KW-0812">Transmembrane</keyword>
<organism evidence="3 4">
    <name type="scientific">Phlebiopsis gigantea (strain 11061_1 CR5-6)</name>
    <name type="common">White-rot fungus</name>
    <name type="synonym">Peniophora gigantea</name>
    <dbReference type="NCBI Taxonomy" id="745531"/>
    <lineage>
        <taxon>Eukaryota</taxon>
        <taxon>Fungi</taxon>
        <taxon>Dikarya</taxon>
        <taxon>Basidiomycota</taxon>
        <taxon>Agaricomycotina</taxon>
        <taxon>Agaricomycetes</taxon>
        <taxon>Polyporales</taxon>
        <taxon>Phanerochaetaceae</taxon>
        <taxon>Phlebiopsis</taxon>
    </lineage>
</organism>
<dbReference type="Proteomes" id="UP000053257">
    <property type="component" value="Unassembled WGS sequence"/>
</dbReference>
<feature type="transmembrane region" description="Helical" evidence="2">
    <location>
        <begin position="116"/>
        <end position="139"/>
    </location>
</feature>
<feature type="transmembrane region" description="Helical" evidence="2">
    <location>
        <begin position="87"/>
        <end position="104"/>
    </location>
</feature>
<dbReference type="STRING" id="745531.A0A0C3SD83"/>
<accession>A0A0C3SD83</accession>
<evidence type="ECO:0000313" key="3">
    <source>
        <dbReference type="EMBL" id="KIP09455.1"/>
    </source>
</evidence>
<gene>
    <name evidence="3" type="ORF">PHLGIDRAFT_323809</name>
</gene>
<evidence type="ECO:0000256" key="2">
    <source>
        <dbReference type="SAM" id="Phobius"/>
    </source>
</evidence>
<sequence>MVTIRLSPRTAHAHEILQCFWCAVAGAWTWEVLSNLGEEYDLLTKFKFTCTQLLYVLSRITTTVCVCLALTFLLADVENCDSLFKTTSTLLALAPLFSSMLMFIRLRAIYLNDTRLVYAYLCLWFFSSVTNFGTTIPSFHASHIGTTRRCIISSVHSMAAVGVIINAITDTVYFLAVSYKLLNMRQYGGTWKMRLKSFFGGSERYLSGVRRRGLTHALLRGGQQYYLLTVWMSVATAVLPFCTNLPLDIRILLNVPYVALQNAMMCKVHRQLKLGLIVEYDLDISKLSLNIGVGPPARDVPPTDLPSSNTSHSVDGPPDGYMKNVEMEGLPTDVG</sequence>
<feature type="transmembrane region" description="Helical" evidence="2">
    <location>
        <begin position="225"/>
        <end position="247"/>
    </location>
</feature>
<keyword evidence="4" id="KW-1185">Reference proteome</keyword>
<reference evidence="3 4" key="1">
    <citation type="journal article" date="2014" name="PLoS Genet.">
        <title>Analysis of the Phlebiopsis gigantea genome, transcriptome and secretome provides insight into its pioneer colonization strategies of wood.</title>
        <authorList>
            <person name="Hori C."/>
            <person name="Ishida T."/>
            <person name="Igarashi K."/>
            <person name="Samejima M."/>
            <person name="Suzuki H."/>
            <person name="Master E."/>
            <person name="Ferreira P."/>
            <person name="Ruiz-Duenas F.J."/>
            <person name="Held B."/>
            <person name="Canessa P."/>
            <person name="Larrondo L.F."/>
            <person name="Schmoll M."/>
            <person name="Druzhinina I.S."/>
            <person name="Kubicek C.P."/>
            <person name="Gaskell J.A."/>
            <person name="Kersten P."/>
            <person name="St John F."/>
            <person name="Glasner J."/>
            <person name="Sabat G."/>
            <person name="Splinter BonDurant S."/>
            <person name="Syed K."/>
            <person name="Yadav J."/>
            <person name="Mgbeahuruike A.C."/>
            <person name="Kovalchuk A."/>
            <person name="Asiegbu F.O."/>
            <person name="Lackner G."/>
            <person name="Hoffmeister D."/>
            <person name="Rencoret J."/>
            <person name="Gutierrez A."/>
            <person name="Sun H."/>
            <person name="Lindquist E."/>
            <person name="Barry K."/>
            <person name="Riley R."/>
            <person name="Grigoriev I.V."/>
            <person name="Henrissat B."/>
            <person name="Kues U."/>
            <person name="Berka R.M."/>
            <person name="Martinez A.T."/>
            <person name="Covert S.F."/>
            <person name="Blanchette R.A."/>
            <person name="Cullen D."/>
        </authorList>
    </citation>
    <scope>NUCLEOTIDE SEQUENCE [LARGE SCALE GENOMIC DNA]</scope>
    <source>
        <strain evidence="3 4">11061_1 CR5-6</strain>
    </source>
</reference>
<dbReference type="HOGENOM" id="CLU_060549_3_0_1"/>
<evidence type="ECO:0000256" key="1">
    <source>
        <dbReference type="SAM" id="MobiDB-lite"/>
    </source>
</evidence>
<dbReference type="OrthoDB" id="3230658at2759"/>
<name>A0A0C3SD83_PHLG1</name>
<feature type="transmembrane region" description="Helical" evidence="2">
    <location>
        <begin position="151"/>
        <end position="176"/>
    </location>
</feature>
<proteinExistence type="predicted"/>
<dbReference type="EMBL" id="KN840466">
    <property type="protein sequence ID" value="KIP09455.1"/>
    <property type="molecule type" value="Genomic_DNA"/>
</dbReference>
<keyword evidence="2" id="KW-1133">Transmembrane helix</keyword>
<feature type="transmembrane region" description="Helical" evidence="2">
    <location>
        <begin position="53"/>
        <end position="75"/>
    </location>
</feature>
<protein>
    <submittedName>
        <fullName evidence="3">Uncharacterized protein</fullName>
    </submittedName>
</protein>
<keyword evidence="2" id="KW-0472">Membrane</keyword>
<dbReference type="AlphaFoldDB" id="A0A0C3SD83"/>
<feature type="region of interest" description="Disordered" evidence="1">
    <location>
        <begin position="298"/>
        <end position="335"/>
    </location>
</feature>